<dbReference type="SUPFAM" id="SSF56091">
    <property type="entry name" value="DNA ligase/mRNA capping enzyme, catalytic domain"/>
    <property type="match status" value="1"/>
</dbReference>
<proteinExistence type="inferred from homology"/>
<evidence type="ECO:0000259" key="17">
    <source>
        <dbReference type="PROSITE" id="PS50160"/>
    </source>
</evidence>
<dbReference type="Gene3D" id="2.40.50.140">
    <property type="entry name" value="Nucleic acid-binding proteins"/>
    <property type="match status" value="1"/>
</dbReference>
<dbReference type="GO" id="GO:0006370">
    <property type="term" value="P:7-methylguanosine mRNA capping"/>
    <property type="evidence" value="ECO:0007669"/>
    <property type="project" value="UniProtKB-KW"/>
</dbReference>
<keyword evidence="7" id="KW-0548">Nucleotidyltransferase</keyword>
<keyword evidence="5" id="KW-0507">mRNA processing</keyword>
<feature type="region of interest" description="Disordered" evidence="16">
    <location>
        <begin position="379"/>
        <end position="409"/>
    </location>
</feature>
<keyword evidence="8" id="KW-0547">Nucleotide-binding</keyword>
<comment type="catalytic activity">
    <reaction evidence="14">
        <text>a 5'-end diphospho-ribonucleoside in mRNA + GTP + H(+) = a 5'-end (5'-triphosphoguanosine)-ribonucleoside in mRNA + diphosphate</text>
        <dbReference type="Rhea" id="RHEA:67012"/>
        <dbReference type="Rhea" id="RHEA-COMP:17165"/>
        <dbReference type="Rhea" id="RHEA-COMP:17166"/>
        <dbReference type="ChEBI" id="CHEBI:15378"/>
        <dbReference type="ChEBI" id="CHEBI:33019"/>
        <dbReference type="ChEBI" id="CHEBI:37565"/>
        <dbReference type="ChEBI" id="CHEBI:167616"/>
        <dbReference type="ChEBI" id="CHEBI:167617"/>
        <dbReference type="EC" id="2.7.7.50"/>
    </reaction>
    <physiologicalReaction direction="left-to-right" evidence="14">
        <dbReference type="Rhea" id="RHEA:67013"/>
    </physiologicalReaction>
</comment>
<sequence>MVNSNFPVPSEIPGKLITDRNHIRNLKQHVANLCGLRQSQRFPGSQPVSFTHESLDLLESEDFWVCEKSDGVRVMALIVMAHNNNTFNGGPGDDGKQEVYFINRRDEFFLVDQVCFPHYEDQNRYLKDSIIDGELVIDVEPQTGQHLRFLVFDCIVLDGQNLMQRPLMNRYGRLKDWVIAPLNKMLDARPRQREIMPFEIKLKSMELAYGIEKVLRIDLPKLTHGNDGLIFTSACSPYRIGTDPKILKWKPPSENSIDFRLELRFPPRPDDPTEVDFFAKPVFVLMMNCGEDGEKFFDTLQMSDEEWHDRKLRREQLDNRVVETVWDAKLQTWKILRFRDDKREGNYRDIIYKIIQSIQDGVEAEELSKRSLRIKQAWKARAEGRPNPNGPSKVPTHRKLKGTNPYTRGKFVTMPTIARQGTLASTIKRI</sequence>
<dbReference type="AlphaFoldDB" id="A0A9P6TD33"/>
<dbReference type="GO" id="GO:0006310">
    <property type="term" value="P:DNA recombination"/>
    <property type="evidence" value="ECO:0007669"/>
    <property type="project" value="InterPro"/>
</dbReference>
<dbReference type="FunFam" id="3.30.470.30:FF:000011">
    <property type="entry name" value="mRNA-capping enzyme subunit alpha"/>
    <property type="match status" value="1"/>
</dbReference>
<evidence type="ECO:0000256" key="13">
    <source>
        <dbReference type="ARBA" id="ARBA00030702"/>
    </source>
</evidence>
<evidence type="ECO:0000256" key="10">
    <source>
        <dbReference type="ARBA" id="ARBA00023134"/>
    </source>
</evidence>
<dbReference type="SUPFAM" id="SSF50249">
    <property type="entry name" value="Nucleic acid-binding proteins"/>
    <property type="match status" value="1"/>
</dbReference>
<protein>
    <recommendedName>
        <fullName evidence="4">mRNA-capping enzyme subunit alpha</fullName>
        <ecNumber evidence="3">2.7.7.50</ecNumber>
    </recommendedName>
    <alternativeName>
        <fullName evidence="12">GTP--RNA guanylyltransferase</fullName>
    </alternativeName>
    <alternativeName>
        <fullName evidence="13">mRNA guanylyltransferase</fullName>
    </alternativeName>
</protein>
<keyword evidence="9" id="KW-0506">mRNA capping</keyword>
<dbReference type="Proteomes" id="UP000886653">
    <property type="component" value="Unassembled WGS sequence"/>
</dbReference>
<dbReference type="PANTHER" id="PTHR10367:SF17">
    <property type="entry name" value="MRNA-CAPPING ENZYME"/>
    <property type="match status" value="1"/>
</dbReference>
<evidence type="ECO:0000313" key="19">
    <source>
        <dbReference type="Proteomes" id="UP000886653"/>
    </source>
</evidence>
<evidence type="ECO:0000313" key="18">
    <source>
        <dbReference type="EMBL" id="KAG0147952.1"/>
    </source>
</evidence>
<evidence type="ECO:0000256" key="8">
    <source>
        <dbReference type="ARBA" id="ARBA00022741"/>
    </source>
</evidence>
<dbReference type="InterPro" id="IPR051029">
    <property type="entry name" value="mRNA_Capping_Enz/RNA_Phosphat"/>
</dbReference>
<comment type="subcellular location">
    <subcellularLocation>
        <location evidence="1">Nucleus</location>
    </subcellularLocation>
</comment>
<evidence type="ECO:0000256" key="3">
    <source>
        <dbReference type="ARBA" id="ARBA00012475"/>
    </source>
</evidence>
<evidence type="ECO:0000256" key="14">
    <source>
        <dbReference type="ARBA" id="ARBA00044624"/>
    </source>
</evidence>
<name>A0A9P6TD33_9BASI</name>
<evidence type="ECO:0000256" key="6">
    <source>
        <dbReference type="ARBA" id="ARBA00022679"/>
    </source>
</evidence>
<evidence type="ECO:0000256" key="7">
    <source>
        <dbReference type="ARBA" id="ARBA00022695"/>
    </source>
</evidence>
<dbReference type="PROSITE" id="PS50160">
    <property type="entry name" value="DNA_LIGASE_A3"/>
    <property type="match status" value="1"/>
</dbReference>
<accession>A0A9P6TD33</accession>
<comment type="subunit">
    <text evidence="15">Heterodimer. The mRNA-capping enzyme is composed of two separate chains alpha and beta, respectively a mRNA guanylyltransferase and an mRNA 5'-triphosphate monophosphatase.</text>
</comment>
<dbReference type="GO" id="GO:0004484">
    <property type="term" value="F:mRNA guanylyltransferase activity"/>
    <property type="evidence" value="ECO:0007669"/>
    <property type="project" value="UniProtKB-EC"/>
</dbReference>
<evidence type="ECO:0000256" key="11">
    <source>
        <dbReference type="ARBA" id="ARBA00023242"/>
    </source>
</evidence>
<keyword evidence="11" id="KW-0539">Nucleus</keyword>
<dbReference type="InterPro" id="IPR013846">
    <property type="entry name" value="mRNA_cap_enzyme_C"/>
</dbReference>
<gene>
    <name evidence="18" type="ORF">CROQUDRAFT_42075</name>
</gene>
<comment type="similarity">
    <text evidence="2">Belongs to the eukaryotic GTase family.</text>
</comment>
<dbReference type="PANTHER" id="PTHR10367">
    <property type="entry name" value="MRNA-CAPPING ENZYME"/>
    <property type="match status" value="1"/>
</dbReference>
<dbReference type="GO" id="GO:0006281">
    <property type="term" value="P:DNA repair"/>
    <property type="evidence" value="ECO:0007669"/>
    <property type="project" value="InterPro"/>
</dbReference>
<reference evidence="18" key="1">
    <citation type="submission" date="2013-11" db="EMBL/GenBank/DDBJ databases">
        <title>Genome sequence of the fusiform rust pathogen reveals effectors for host alternation and coevolution with pine.</title>
        <authorList>
            <consortium name="DOE Joint Genome Institute"/>
            <person name="Smith K."/>
            <person name="Pendleton A."/>
            <person name="Kubisiak T."/>
            <person name="Anderson C."/>
            <person name="Salamov A."/>
            <person name="Aerts A."/>
            <person name="Riley R."/>
            <person name="Clum A."/>
            <person name="Lindquist E."/>
            <person name="Ence D."/>
            <person name="Campbell M."/>
            <person name="Kronenberg Z."/>
            <person name="Feau N."/>
            <person name="Dhillon B."/>
            <person name="Hamelin R."/>
            <person name="Burleigh J."/>
            <person name="Smith J."/>
            <person name="Yandell M."/>
            <person name="Nelson C."/>
            <person name="Grigoriev I."/>
            <person name="Davis J."/>
        </authorList>
    </citation>
    <scope>NUCLEOTIDE SEQUENCE</scope>
    <source>
        <strain evidence="18">G11</strain>
    </source>
</reference>
<comment type="caution">
    <text evidence="18">The sequence shown here is derived from an EMBL/GenBank/DDBJ whole genome shotgun (WGS) entry which is preliminary data.</text>
</comment>
<evidence type="ECO:0000256" key="16">
    <source>
        <dbReference type="SAM" id="MobiDB-lite"/>
    </source>
</evidence>
<dbReference type="GO" id="GO:0005524">
    <property type="term" value="F:ATP binding"/>
    <property type="evidence" value="ECO:0007669"/>
    <property type="project" value="InterPro"/>
</dbReference>
<evidence type="ECO:0000256" key="2">
    <source>
        <dbReference type="ARBA" id="ARBA00010237"/>
    </source>
</evidence>
<dbReference type="GO" id="GO:0005525">
    <property type="term" value="F:GTP binding"/>
    <property type="evidence" value="ECO:0007669"/>
    <property type="project" value="UniProtKB-KW"/>
</dbReference>
<organism evidence="18 19">
    <name type="scientific">Cronartium quercuum f. sp. fusiforme G11</name>
    <dbReference type="NCBI Taxonomy" id="708437"/>
    <lineage>
        <taxon>Eukaryota</taxon>
        <taxon>Fungi</taxon>
        <taxon>Dikarya</taxon>
        <taxon>Basidiomycota</taxon>
        <taxon>Pucciniomycotina</taxon>
        <taxon>Pucciniomycetes</taxon>
        <taxon>Pucciniales</taxon>
        <taxon>Coleosporiaceae</taxon>
        <taxon>Cronartium</taxon>
    </lineage>
</organism>
<dbReference type="OrthoDB" id="200924at2759"/>
<evidence type="ECO:0000256" key="5">
    <source>
        <dbReference type="ARBA" id="ARBA00022664"/>
    </source>
</evidence>
<evidence type="ECO:0000256" key="1">
    <source>
        <dbReference type="ARBA" id="ARBA00004123"/>
    </source>
</evidence>
<keyword evidence="10" id="KW-0342">GTP-binding</keyword>
<evidence type="ECO:0000256" key="9">
    <source>
        <dbReference type="ARBA" id="ARBA00023042"/>
    </source>
</evidence>
<feature type="domain" description="ATP-dependent DNA ligase family profile" evidence="17">
    <location>
        <begin position="149"/>
        <end position="249"/>
    </location>
</feature>
<dbReference type="InterPro" id="IPR012340">
    <property type="entry name" value="NA-bd_OB-fold"/>
</dbReference>
<evidence type="ECO:0000256" key="4">
    <source>
        <dbReference type="ARBA" id="ARBA00019171"/>
    </source>
</evidence>
<dbReference type="Gene3D" id="3.30.470.30">
    <property type="entry name" value="DNA ligase/mRNA capping enzyme"/>
    <property type="match status" value="1"/>
</dbReference>
<dbReference type="EMBL" id="MU167242">
    <property type="protein sequence ID" value="KAG0147952.1"/>
    <property type="molecule type" value="Genomic_DNA"/>
</dbReference>
<dbReference type="CDD" id="cd07895">
    <property type="entry name" value="Adenylation_mRNA_capping"/>
    <property type="match status" value="1"/>
</dbReference>
<dbReference type="GO" id="GO:0005634">
    <property type="term" value="C:nucleus"/>
    <property type="evidence" value="ECO:0007669"/>
    <property type="project" value="UniProtKB-SubCell"/>
</dbReference>
<dbReference type="GO" id="GO:0003910">
    <property type="term" value="F:DNA ligase (ATP) activity"/>
    <property type="evidence" value="ECO:0007669"/>
    <property type="project" value="InterPro"/>
</dbReference>
<keyword evidence="19" id="KW-1185">Reference proteome</keyword>
<dbReference type="EC" id="2.7.7.50" evidence="3"/>
<dbReference type="InterPro" id="IPR001339">
    <property type="entry name" value="mRNA_cap_enzyme_adenylation"/>
</dbReference>
<dbReference type="Pfam" id="PF03919">
    <property type="entry name" value="mRNA_cap_C"/>
    <property type="match status" value="1"/>
</dbReference>
<dbReference type="Pfam" id="PF01331">
    <property type="entry name" value="mRNA_cap_enzyme"/>
    <property type="match status" value="1"/>
</dbReference>
<evidence type="ECO:0000256" key="15">
    <source>
        <dbReference type="ARBA" id="ARBA00047082"/>
    </source>
</evidence>
<evidence type="ECO:0000256" key="12">
    <source>
        <dbReference type="ARBA" id="ARBA00029909"/>
    </source>
</evidence>
<dbReference type="InterPro" id="IPR012310">
    <property type="entry name" value="DNA_ligase_ATP-dep_cent"/>
</dbReference>
<keyword evidence="6" id="KW-0808">Transferase</keyword>